<sequence>MAGLLDPVLPPNSRGDGGRAHLVLGTRLVSDKGDLCGLDY</sequence>
<name>A0A9E7HD46_9LILI</name>
<keyword evidence="2" id="KW-1185">Reference proteome</keyword>
<dbReference type="Proteomes" id="UP001055439">
    <property type="component" value="Chromosome 8"/>
</dbReference>
<gene>
    <name evidence="1" type="ORF">MUK42_36358</name>
</gene>
<evidence type="ECO:0000313" key="2">
    <source>
        <dbReference type="Proteomes" id="UP001055439"/>
    </source>
</evidence>
<proteinExistence type="predicted"/>
<accession>A0A9E7HD46</accession>
<protein>
    <submittedName>
        <fullName evidence="1">Uncharacterized protein</fullName>
    </submittedName>
</protein>
<dbReference type="AlphaFoldDB" id="A0A9E7HD46"/>
<evidence type="ECO:0000313" key="1">
    <source>
        <dbReference type="EMBL" id="URE32309.1"/>
    </source>
</evidence>
<organism evidence="1 2">
    <name type="scientific">Musa troglodytarum</name>
    <name type="common">fe'i banana</name>
    <dbReference type="NCBI Taxonomy" id="320322"/>
    <lineage>
        <taxon>Eukaryota</taxon>
        <taxon>Viridiplantae</taxon>
        <taxon>Streptophyta</taxon>
        <taxon>Embryophyta</taxon>
        <taxon>Tracheophyta</taxon>
        <taxon>Spermatophyta</taxon>
        <taxon>Magnoliopsida</taxon>
        <taxon>Liliopsida</taxon>
        <taxon>Zingiberales</taxon>
        <taxon>Musaceae</taxon>
        <taxon>Musa</taxon>
    </lineage>
</organism>
<dbReference type="EMBL" id="CP097510">
    <property type="protein sequence ID" value="URE32309.1"/>
    <property type="molecule type" value="Genomic_DNA"/>
</dbReference>
<reference evidence="1" key="1">
    <citation type="submission" date="2022-05" db="EMBL/GenBank/DDBJ databases">
        <title>The Musa troglodytarum L. genome provides insights into the mechanism of non-climacteric behaviour and enrichment of carotenoids.</title>
        <authorList>
            <person name="Wang J."/>
        </authorList>
    </citation>
    <scope>NUCLEOTIDE SEQUENCE</scope>
    <source>
        <tissue evidence="1">Leaf</tissue>
    </source>
</reference>